<dbReference type="AlphaFoldDB" id="A0A915ESL7"/>
<dbReference type="Gene3D" id="1.10.30.10">
    <property type="entry name" value="High mobility group box domain"/>
    <property type="match status" value="1"/>
</dbReference>
<protein>
    <submittedName>
        <fullName evidence="6">HMG box domain-containing protein</fullName>
    </submittedName>
</protein>
<feature type="domain" description="HMG box" evidence="4">
    <location>
        <begin position="32"/>
        <end position="93"/>
    </location>
</feature>
<dbReference type="SUPFAM" id="SSF47095">
    <property type="entry name" value="HMG-box"/>
    <property type="match status" value="1"/>
</dbReference>
<keyword evidence="1 2" id="KW-0238">DNA-binding</keyword>
<proteinExistence type="predicted"/>
<feature type="DNA-binding region" description="HMG box" evidence="2">
    <location>
        <begin position="32"/>
        <end position="93"/>
    </location>
</feature>
<evidence type="ECO:0000256" key="2">
    <source>
        <dbReference type="PROSITE-ProRule" id="PRU00267"/>
    </source>
</evidence>
<evidence type="ECO:0000256" key="1">
    <source>
        <dbReference type="ARBA" id="ARBA00023125"/>
    </source>
</evidence>
<dbReference type="Pfam" id="PF00505">
    <property type="entry name" value="HMG_box"/>
    <property type="match status" value="1"/>
</dbReference>
<dbReference type="PANTHER" id="PTHR48112">
    <property type="entry name" value="HIGH MOBILITY GROUP PROTEIN DSP1"/>
    <property type="match status" value="1"/>
</dbReference>
<dbReference type="SMART" id="SM00398">
    <property type="entry name" value="HMG"/>
    <property type="match status" value="1"/>
</dbReference>
<organism evidence="5 6">
    <name type="scientific">Ditylenchus dipsaci</name>
    <dbReference type="NCBI Taxonomy" id="166011"/>
    <lineage>
        <taxon>Eukaryota</taxon>
        <taxon>Metazoa</taxon>
        <taxon>Ecdysozoa</taxon>
        <taxon>Nematoda</taxon>
        <taxon>Chromadorea</taxon>
        <taxon>Rhabditida</taxon>
        <taxon>Tylenchina</taxon>
        <taxon>Tylenchomorpha</taxon>
        <taxon>Sphaerularioidea</taxon>
        <taxon>Anguinidae</taxon>
        <taxon>Anguininae</taxon>
        <taxon>Ditylenchus</taxon>
    </lineage>
</organism>
<dbReference type="GO" id="GO:0003677">
    <property type="term" value="F:DNA binding"/>
    <property type="evidence" value="ECO:0007669"/>
    <property type="project" value="UniProtKB-UniRule"/>
</dbReference>
<sequence length="93" mass="10410">MAKAAKKKVDAAGNSDSPKKAIKRVKKSKEGPKRAMSAYMYWFIENRPRIAESCSGPEVMKAAGAEWKTVEDKSKWEKLAADDKKRFQDESAS</sequence>
<evidence type="ECO:0000256" key="3">
    <source>
        <dbReference type="SAM" id="MobiDB-lite"/>
    </source>
</evidence>
<feature type="region of interest" description="Disordered" evidence="3">
    <location>
        <begin position="1"/>
        <end position="32"/>
    </location>
</feature>
<name>A0A915ESL7_9BILA</name>
<dbReference type="GO" id="GO:0006357">
    <property type="term" value="P:regulation of transcription by RNA polymerase II"/>
    <property type="evidence" value="ECO:0007669"/>
    <property type="project" value="TreeGrafter"/>
</dbReference>
<dbReference type="WBParaSite" id="jg9059">
    <property type="protein sequence ID" value="jg9059"/>
    <property type="gene ID" value="jg9059"/>
</dbReference>
<dbReference type="Proteomes" id="UP000887574">
    <property type="component" value="Unplaced"/>
</dbReference>
<reference evidence="6" key="1">
    <citation type="submission" date="2022-11" db="UniProtKB">
        <authorList>
            <consortium name="WormBaseParasite"/>
        </authorList>
    </citation>
    <scope>IDENTIFICATION</scope>
</reference>
<dbReference type="InterPro" id="IPR036910">
    <property type="entry name" value="HMG_box_dom_sf"/>
</dbReference>
<dbReference type="PROSITE" id="PS50118">
    <property type="entry name" value="HMG_BOX_2"/>
    <property type="match status" value="1"/>
</dbReference>
<dbReference type="InterPro" id="IPR050342">
    <property type="entry name" value="HMGB"/>
</dbReference>
<accession>A0A915ESL7</accession>
<evidence type="ECO:0000313" key="5">
    <source>
        <dbReference type="Proteomes" id="UP000887574"/>
    </source>
</evidence>
<keyword evidence="2" id="KW-0539">Nucleus</keyword>
<dbReference type="InterPro" id="IPR009071">
    <property type="entry name" value="HMG_box_dom"/>
</dbReference>
<dbReference type="GO" id="GO:0005634">
    <property type="term" value="C:nucleus"/>
    <property type="evidence" value="ECO:0007669"/>
    <property type="project" value="UniProtKB-UniRule"/>
</dbReference>
<evidence type="ECO:0000313" key="6">
    <source>
        <dbReference type="WBParaSite" id="jg9059"/>
    </source>
</evidence>
<dbReference type="PANTHER" id="PTHR48112:SF22">
    <property type="entry name" value="MITOCHONDRIAL TRANSCRIPTION FACTOR A, ISOFORM B"/>
    <property type="match status" value="1"/>
</dbReference>
<keyword evidence="5" id="KW-1185">Reference proteome</keyword>
<evidence type="ECO:0000259" key="4">
    <source>
        <dbReference type="PROSITE" id="PS50118"/>
    </source>
</evidence>